<accession>A0A8J7D503</accession>
<evidence type="ECO:0000313" key="2">
    <source>
        <dbReference type="Proteomes" id="UP000622533"/>
    </source>
</evidence>
<keyword evidence="2" id="KW-1185">Reference proteome</keyword>
<protein>
    <submittedName>
        <fullName evidence="1">Uncharacterized protein</fullName>
    </submittedName>
</protein>
<name>A0A8J7D503_DESMC</name>
<comment type="caution">
    <text evidence="1">The sequence shown here is derived from an EMBL/GenBank/DDBJ whole genome shotgun (WGS) entry which is preliminary data.</text>
</comment>
<gene>
    <name evidence="1" type="ORF">IQ276_32550</name>
</gene>
<dbReference type="RefSeq" id="WP_193923858.1">
    <property type="nucleotide sequence ID" value="NZ_JADEXS020000001.1"/>
</dbReference>
<dbReference type="EMBL" id="JADEXS010000747">
    <property type="protein sequence ID" value="MBE9026973.1"/>
    <property type="molecule type" value="Genomic_DNA"/>
</dbReference>
<proteinExistence type="predicted"/>
<dbReference type="AlphaFoldDB" id="A0A8J7D503"/>
<reference evidence="1" key="1">
    <citation type="submission" date="2020-10" db="EMBL/GenBank/DDBJ databases">
        <authorList>
            <person name="Castelo-Branco R."/>
            <person name="Eusebio N."/>
            <person name="Adriana R."/>
            <person name="Vieira A."/>
            <person name="Brugerolle De Fraissinette N."/>
            <person name="Rezende De Castro R."/>
            <person name="Schneider M.P."/>
            <person name="Vasconcelos V."/>
            <person name="Leao P.N."/>
        </authorList>
    </citation>
    <scope>NUCLEOTIDE SEQUENCE</scope>
    <source>
        <strain evidence="1">LEGE 12446</strain>
    </source>
</reference>
<evidence type="ECO:0000313" key="1">
    <source>
        <dbReference type="EMBL" id="MBE9026973.1"/>
    </source>
</evidence>
<organism evidence="1 2">
    <name type="scientific">Desmonostoc muscorum LEGE 12446</name>
    <dbReference type="NCBI Taxonomy" id="1828758"/>
    <lineage>
        <taxon>Bacteria</taxon>
        <taxon>Bacillati</taxon>
        <taxon>Cyanobacteriota</taxon>
        <taxon>Cyanophyceae</taxon>
        <taxon>Nostocales</taxon>
        <taxon>Nostocaceae</taxon>
        <taxon>Desmonostoc</taxon>
    </lineage>
</organism>
<sequence>MGNRKQARETPSVRSIFQEEIDTPRTEQVSLIWRHAARSLTCSKSSGILGSITRC</sequence>
<dbReference type="Proteomes" id="UP000622533">
    <property type="component" value="Unassembled WGS sequence"/>
</dbReference>